<proteinExistence type="predicted"/>
<sequence>MENPPDSVQHTRKEDLLAKTIKQLTRPLCVPGLQRPANALGQSNQLSSVLMIMICILILLILITISSLPLGMWTCGAWAKALATKGKAQAVDHGLAALTHITPRKHDGILDTLLHNDIDNYQMLESLSIDELKALGFNVGVISKLRSNVGKYQKRVG</sequence>
<name>A0A0L0UVM3_9BASI</name>
<reference evidence="3" key="1">
    <citation type="submission" date="2014-03" db="EMBL/GenBank/DDBJ databases">
        <title>The Genome Sequence of Puccinia striiformis f. sp. tritici PST-78.</title>
        <authorList>
            <consortium name="The Broad Institute Genome Sequencing Platform"/>
            <person name="Cuomo C."/>
            <person name="Hulbert S."/>
            <person name="Chen X."/>
            <person name="Walker B."/>
            <person name="Young S.K."/>
            <person name="Zeng Q."/>
            <person name="Gargeya S."/>
            <person name="Fitzgerald M."/>
            <person name="Haas B."/>
            <person name="Abouelleil A."/>
            <person name="Alvarado L."/>
            <person name="Arachchi H.M."/>
            <person name="Berlin A.M."/>
            <person name="Chapman S.B."/>
            <person name="Goldberg J."/>
            <person name="Griggs A."/>
            <person name="Gujja S."/>
            <person name="Hansen M."/>
            <person name="Howarth C."/>
            <person name="Imamovic A."/>
            <person name="Larimer J."/>
            <person name="McCowan C."/>
            <person name="Montmayeur A."/>
            <person name="Murphy C."/>
            <person name="Neiman D."/>
            <person name="Pearson M."/>
            <person name="Priest M."/>
            <person name="Roberts A."/>
            <person name="Saif S."/>
            <person name="Shea T."/>
            <person name="Sisk P."/>
            <person name="Sykes S."/>
            <person name="Wortman J."/>
            <person name="Nusbaum C."/>
            <person name="Birren B."/>
        </authorList>
    </citation>
    <scope>NUCLEOTIDE SEQUENCE [LARGE SCALE GENOMIC DNA]</scope>
    <source>
        <strain evidence="3">race PST-78</strain>
    </source>
</reference>
<accession>A0A0L0UVM3</accession>
<comment type="caution">
    <text evidence="2">The sequence shown here is derived from an EMBL/GenBank/DDBJ whole genome shotgun (WGS) entry which is preliminary data.</text>
</comment>
<gene>
    <name evidence="2" type="ORF">PSTG_15489</name>
</gene>
<evidence type="ECO:0000313" key="3">
    <source>
        <dbReference type="Proteomes" id="UP000054564"/>
    </source>
</evidence>
<protein>
    <recommendedName>
        <fullName evidence="4">SAM domain-containing protein</fullName>
    </recommendedName>
</protein>
<dbReference type="AlphaFoldDB" id="A0A0L0UVM3"/>
<evidence type="ECO:0008006" key="4">
    <source>
        <dbReference type="Google" id="ProtNLM"/>
    </source>
</evidence>
<keyword evidence="1" id="KW-0472">Membrane</keyword>
<keyword evidence="1" id="KW-0812">Transmembrane</keyword>
<feature type="transmembrane region" description="Helical" evidence="1">
    <location>
        <begin position="49"/>
        <end position="70"/>
    </location>
</feature>
<dbReference type="EMBL" id="AJIL01000220">
    <property type="protein sequence ID" value="KNE91093.1"/>
    <property type="molecule type" value="Genomic_DNA"/>
</dbReference>
<keyword evidence="3" id="KW-1185">Reference proteome</keyword>
<organism evidence="2 3">
    <name type="scientific">Puccinia striiformis f. sp. tritici PST-78</name>
    <dbReference type="NCBI Taxonomy" id="1165861"/>
    <lineage>
        <taxon>Eukaryota</taxon>
        <taxon>Fungi</taxon>
        <taxon>Dikarya</taxon>
        <taxon>Basidiomycota</taxon>
        <taxon>Pucciniomycotina</taxon>
        <taxon>Pucciniomycetes</taxon>
        <taxon>Pucciniales</taxon>
        <taxon>Pucciniaceae</taxon>
        <taxon>Puccinia</taxon>
    </lineage>
</organism>
<evidence type="ECO:0000256" key="1">
    <source>
        <dbReference type="SAM" id="Phobius"/>
    </source>
</evidence>
<keyword evidence="1" id="KW-1133">Transmembrane helix</keyword>
<evidence type="ECO:0000313" key="2">
    <source>
        <dbReference type="EMBL" id="KNE91093.1"/>
    </source>
</evidence>
<dbReference type="Proteomes" id="UP000054564">
    <property type="component" value="Unassembled WGS sequence"/>
</dbReference>